<accession>A0A518G674</accession>
<keyword evidence="4" id="KW-1185">Reference proteome</keyword>
<keyword evidence="2" id="KW-1133">Transmembrane helix</keyword>
<dbReference type="EMBL" id="CP036298">
    <property type="protein sequence ID" value="QDV24091.1"/>
    <property type="molecule type" value="Genomic_DNA"/>
</dbReference>
<keyword evidence="2" id="KW-0812">Transmembrane</keyword>
<organism evidence="3 4">
    <name type="scientific">Aureliella helgolandensis</name>
    <dbReference type="NCBI Taxonomy" id="2527968"/>
    <lineage>
        <taxon>Bacteria</taxon>
        <taxon>Pseudomonadati</taxon>
        <taxon>Planctomycetota</taxon>
        <taxon>Planctomycetia</taxon>
        <taxon>Pirellulales</taxon>
        <taxon>Pirellulaceae</taxon>
        <taxon>Aureliella</taxon>
    </lineage>
</organism>
<evidence type="ECO:0000256" key="1">
    <source>
        <dbReference type="SAM" id="MobiDB-lite"/>
    </source>
</evidence>
<evidence type="ECO:0000256" key="2">
    <source>
        <dbReference type="SAM" id="Phobius"/>
    </source>
</evidence>
<feature type="transmembrane region" description="Helical" evidence="2">
    <location>
        <begin position="172"/>
        <end position="192"/>
    </location>
</feature>
<gene>
    <name evidence="3" type="ORF">Q31a_24040</name>
</gene>
<dbReference type="Proteomes" id="UP000318017">
    <property type="component" value="Chromosome"/>
</dbReference>
<feature type="transmembrane region" description="Helical" evidence="2">
    <location>
        <begin position="144"/>
        <end position="165"/>
    </location>
</feature>
<name>A0A518G674_9BACT</name>
<dbReference type="AlphaFoldDB" id="A0A518G674"/>
<evidence type="ECO:0000313" key="4">
    <source>
        <dbReference type="Proteomes" id="UP000318017"/>
    </source>
</evidence>
<feature type="region of interest" description="Disordered" evidence="1">
    <location>
        <begin position="1"/>
        <end position="39"/>
    </location>
</feature>
<feature type="transmembrane region" description="Helical" evidence="2">
    <location>
        <begin position="70"/>
        <end position="92"/>
    </location>
</feature>
<sequence length="206" mass="22668">MGRTHRCYHELQCPGPTPSRRERCHPSTSAAGGEHRRQPINLMPFPNVNPFEPSVPSATLTDNPSGLKRWPVIVAILTCGYFLTSALTLPFADDVWFGEVPLLAFIQMPKGFVKSIVQSALMSLVSASGLSSGSHSPDYIATHFWAMGVMTTVPALTLAGSLTLLQRVPRRRWLVGAVLLSASLDTIVTFWFEQSSRLSLYNSSYF</sequence>
<evidence type="ECO:0000313" key="3">
    <source>
        <dbReference type="EMBL" id="QDV24091.1"/>
    </source>
</evidence>
<reference evidence="3 4" key="1">
    <citation type="submission" date="2019-02" db="EMBL/GenBank/DDBJ databases">
        <title>Deep-cultivation of Planctomycetes and their phenomic and genomic characterization uncovers novel biology.</title>
        <authorList>
            <person name="Wiegand S."/>
            <person name="Jogler M."/>
            <person name="Boedeker C."/>
            <person name="Pinto D."/>
            <person name="Vollmers J."/>
            <person name="Rivas-Marin E."/>
            <person name="Kohn T."/>
            <person name="Peeters S.H."/>
            <person name="Heuer A."/>
            <person name="Rast P."/>
            <person name="Oberbeckmann S."/>
            <person name="Bunk B."/>
            <person name="Jeske O."/>
            <person name="Meyerdierks A."/>
            <person name="Storesund J.E."/>
            <person name="Kallscheuer N."/>
            <person name="Luecker S."/>
            <person name="Lage O.M."/>
            <person name="Pohl T."/>
            <person name="Merkel B.J."/>
            <person name="Hornburger P."/>
            <person name="Mueller R.-W."/>
            <person name="Bruemmer F."/>
            <person name="Labrenz M."/>
            <person name="Spormann A.M."/>
            <person name="Op den Camp H."/>
            <person name="Overmann J."/>
            <person name="Amann R."/>
            <person name="Jetten M.S.M."/>
            <person name="Mascher T."/>
            <person name="Medema M.H."/>
            <person name="Devos D.P."/>
            <person name="Kaster A.-K."/>
            <person name="Ovreas L."/>
            <person name="Rohde M."/>
            <person name="Galperin M.Y."/>
            <person name="Jogler C."/>
        </authorList>
    </citation>
    <scope>NUCLEOTIDE SEQUENCE [LARGE SCALE GENOMIC DNA]</scope>
    <source>
        <strain evidence="3 4">Q31a</strain>
    </source>
</reference>
<proteinExistence type="predicted"/>
<dbReference type="KEGG" id="ahel:Q31a_24040"/>
<keyword evidence="2" id="KW-0472">Membrane</keyword>
<protein>
    <submittedName>
        <fullName evidence="3">Uncharacterized protein</fullName>
    </submittedName>
</protein>